<dbReference type="InterPro" id="IPR042095">
    <property type="entry name" value="SUMF_sf"/>
</dbReference>
<reference evidence="3" key="1">
    <citation type="submission" date="2020-09" db="EMBL/GenBank/DDBJ databases">
        <title>The genome sequence of strain Labrenzia suaedae 4C16A.</title>
        <authorList>
            <person name="Liu Y."/>
        </authorList>
    </citation>
    <scope>NUCLEOTIDE SEQUENCE [LARGE SCALE GENOMIC DNA]</scope>
    <source>
        <strain evidence="3">4C16A</strain>
    </source>
</reference>
<comment type="caution">
    <text evidence="2">The sequence shown here is derived from an EMBL/GenBank/DDBJ whole genome shotgun (WGS) entry which is preliminary data.</text>
</comment>
<dbReference type="SUPFAM" id="SSF52540">
    <property type="entry name" value="P-loop containing nucleoside triphosphate hydrolases"/>
    <property type="match status" value="1"/>
</dbReference>
<dbReference type="Gene3D" id="3.90.1580.10">
    <property type="entry name" value="paralog of FGE (formylglycine-generating enzyme)"/>
    <property type="match status" value="1"/>
</dbReference>
<dbReference type="PROSITE" id="PS50837">
    <property type="entry name" value="NACHT"/>
    <property type="match status" value="1"/>
</dbReference>
<dbReference type="Pfam" id="PF03781">
    <property type="entry name" value="FGE-sulfatase"/>
    <property type="match status" value="1"/>
</dbReference>
<reference evidence="2 3" key="2">
    <citation type="journal article" date="2021" name="Int. J. Syst. Evol. Microbiol.">
        <title>Roseibium litorale sp. nov., isolated from a tidal flat sediment and proposal for the reclassification of Labrenzia polysiphoniae as Roseibium polysiphoniae comb. nov.</title>
        <authorList>
            <person name="Liu Y."/>
            <person name="Pei T."/>
            <person name="Du J."/>
            <person name="Chao M."/>
            <person name="Deng M.R."/>
            <person name="Zhu H."/>
        </authorList>
    </citation>
    <scope>NUCLEOTIDE SEQUENCE [LARGE SCALE GENOMIC DNA]</scope>
    <source>
        <strain evidence="2 3">4C16A</strain>
    </source>
</reference>
<dbReference type="InterPro" id="IPR027417">
    <property type="entry name" value="P-loop_NTPase"/>
</dbReference>
<evidence type="ECO:0000313" key="3">
    <source>
        <dbReference type="Proteomes" id="UP000632063"/>
    </source>
</evidence>
<evidence type="ECO:0000259" key="1">
    <source>
        <dbReference type="PROSITE" id="PS50837"/>
    </source>
</evidence>
<dbReference type="Pfam" id="PF05729">
    <property type="entry name" value="NACHT"/>
    <property type="match status" value="1"/>
</dbReference>
<evidence type="ECO:0000313" key="2">
    <source>
        <dbReference type="EMBL" id="MBD8894118.1"/>
    </source>
</evidence>
<feature type="domain" description="NACHT" evidence="1">
    <location>
        <begin position="201"/>
        <end position="328"/>
    </location>
</feature>
<name>A0ABR9CTS7_9HYPH</name>
<accession>A0ABR9CTS7</accession>
<dbReference type="PANTHER" id="PTHR23150:SF19">
    <property type="entry name" value="FORMYLGLYCINE-GENERATING ENZYME"/>
    <property type="match status" value="1"/>
</dbReference>
<organism evidence="2 3">
    <name type="scientific">Roseibium litorale</name>
    <dbReference type="NCBI Taxonomy" id="2803841"/>
    <lineage>
        <taxon>Bacteria</taxon>
        <taxon>Pseudomonadati</taxon>
        <taxon>Pseudomonadota</taxon>
        <taxon>Alphaproteobacteria</taxon>
        <taxon>Hyphomicrobiales</taxon>
        <taxon>Stappiaceae</taxon>
        <taxon>Roseibium</taxon>
    </lineage>
</organism>
<dbReference type="Proteomes" id="UP000632063">
    <property type="component" value="Unassembled WGS sequence"/>
</dbReference>
<gene>
    <name evidence="2" type="ORF">IG616_21440</name>
</gene>
<dbReference type="InterPro" id="IPR051043">
    <property type="entry name" value="Sulfatase_Mod_Factor_Kinase"/>
</dbReference>
<dbReference type="PANTHER" id="PTHR23150">
    <property type="entry name" value="SULFATASE MODIFYING FACTOR 1, 2"/>
    <property type="match status" value="1"/>
</dbReference>
<protein>
    <submittedName>
        <fullName evidence="2">SUMF1/EgtB/PvdO family nonheme iron enzyme</fullName>
    </submittedName>
</protein>
<dbReference type="RefSeq" id="WP_192150769.1">
    <property type="nucleotide sequence ID" value="NZ_JACYXI010000021.1"/>
</dbReference>
<dbReference type="Gene3D" id="3.40.50.300">
    <property type="entry name" value="P-loop containing nucleotide triphosphate hydrolases"/>
    <property type="match status" value="1"/>
</dbReference>
<dbReference type="EMBL" id="JACYXI010000021">
    <property type="protein sequence ID" value="MBD8894118.1"/>
    <property type="molecule type" value="Genomic_DNA"/>
</dbReference>
<dbReference type="InterPro" id="IPR005532">
    <property type="entry name" value="SUMF_dom"/>
</dbReference>
<sequence length="910" mass="102455">MNNVTLRKVRVFYCKRGRDLAPQVTDILNDLDIPLDIDADPGPKPSNPHTDIAIGIWADGTRTDADFFRELGAWDSRANTDIFICRLRGPKVDCISPEVIRGIHNFDGEVTLKEWLLRDVLQIDEAEYQGPTIDSLEAAIRHYNKEFRQRLQATEVLNGMHGVEKKPLVDAYVPLSLKGKAIPSVVADFDIVDRLFQDDGRRIFVTGVPGSGKSTLARLIAFYMTGANTDNSLRVPIILRAKSISESGCKDLSERIKAAIKGMVRTAGKLTSDYIMGEDCFPATLTTILVDGLDELDEDERNDVRRLIKAFEILHPRCSIVITARPSAFDKGRWTDYTLYRISPLSTEQALKYVGEHGNPTTAAALRELIKTSEPIRELAEVPFMLALMANYAGEAVELPRQRAQLISQCILAVLERRRIRTQDRLEEDQLVECLTVIAHRLFRIDPTKIHAEQEFLFAIQGFLSSHLNGSAAPNHPSEAAAAILEEVIENTGLLQRTGKSIEFVHRTVWEFFVARFLANDPGPTISEIALQKAWEEPIRLATGMISEENLVKFTTDVWQVNTGLALRALSESPFETEALIARNLQQKTPDELSDLVRDLRSLIVEREGKAGSERVALDTIRELLPRTQSAEVIWEILSTLILIQDRTEESRALIVEALALDSVEQRRKRIQEQLQFIDISSGTFMMGTDREDRTVDERPAHKVSLDTYSISKITLRNRDVSDLPFLVGRPDSSRSPSPEHPVIWVTWYEAQMAAIWYGCRLPTEAEWEYACRSGGQDDSVLFSKSSIPDYAWFAENAENTTHVGCSLRENSWGICDMLGNVREWCSDWYQEDLYADRTDIESENPVGPTQGASKVLRGGCFDWNTANLVPTYRNSNLPANRGFQNGIRLVLGLPREISIFLERPTSEVV</sequence>
<dbReference type="InterPro" id="IPR016187">
    <property type="entry name" value="CTDL_fold"/>
</dbReference>
<keyword evidence="3" id="KW-1185">Reference proteome</keyword>
<dbReference type="SUPFAM" id="SSF56436">
    <property type="entry name" value="C-type lectin-like"/>
    <property type="match status" value="1"/>
</dbReference>
<proteinExistence type="predicted"/>
<dbReference type="InterPro" id="IPR007111">
    <property type="entry name" value="NACHT_NTPase"/>
</dbReference>